<feature type="region of interest" description="Disordered" evidence="1">
    <location>
        <begin position="1"/>
        <end position="88"/>
    </location>
</feature>
<protein>
    <submittedName>
        <fullName evidence="2">Uncharacterized protein</fullName>
    </submittedName>
</protein>
<name>A0A286U7Q9_9AGAM</name>
<accession>A0A286U7Q9</accession>
<dbReference type="AlphaFoldDB" id="A0A286U7Q9"/>
<dbReference type="Proteomes" id="UP000217199">
    <property type="component" value="Unassembled WGS sequence"/>
</dbReference>
<dbReference type="EMBL" id="NBII01000009">
    <property type="protein sequence ID" value="PAV15605.1"/>
    <property type="molecule type" value="Genomic_DNA"/>
</dbReference>
<gene>
    <name evidence="2" type="ORF">PNOK_0846300</name>
</gene>
<organism evidence="2 3">
    <name type="scientific">Pyrrhoderma noxium</name>
    <dbReference type="NCBI Taxonomy" id="2282107"/>
    <lineage>
        <taxon>Eukaryota</taxon>
        <taxon>Fungi</taxon>
        <taxon>Dikarya</taxon>
        <taxon>Basidiomycota</taxon>
        <taxon>Agaricomycotina</taxon>
        <taxon>Agaricomycetes</taxon>
        <taxon>Hymenochaetales</taxon>
        <taxon>Hymenochaetaceae</taxon>
        <taxon>Pyrrhoderma</taxon>
    </lineage>
</organism>
<dbReference type="InParanoid" id="A0A286U7Q9"/>
<evidence type="ECO:0000313" key="2">
    <source>
        <dbReference type="EMBL" id="PAV15605.1"/>
    </source>
</evidence>
<reference evidence="2 3" key="1">
    <citation type="journal article" date="2017" name="Mol. Ecol.">
        <title>Comparative and population genomic landscape of Phellinus noxius: A hypervariable fungus causing root rot in trees.</title>
        <authorList>
            <person name="Chung C.L."/>
            <person name="Lee T.J."/>
            <person name="Akiba M."/>
            <person name="Lee H.H."/>
            <person name="Kuo T.H."/>
            <person name="Liu D."/>
            <person name="Ke H.M."/>
            <person name="Yokoi T."/>
            <person name="Roa M.B."/>
            <person name="Lu M.J."/>
            <person name="Chang Y.Y."/>
            <person name="Ann P.J."/>
            <person name="Tsai J.N."/>
            <person name="Chen C.Y."/>
            <person name="Tzean S.S."/>
            <person name="Ota Y."/>
            <person name="Hattori T."/>
            <person name="Sahashi N."/>
            <person name="Liou R.F."/>
            <person name="Kikuchi T."/>
            <person name="Tsai I.J."/>
        </authorList>
    </citation>
    <scope>NUCLEOTIDE SEQUENCE [LARGE SCALE GENOMIC DNA]</scope>
    <source>
        <strain evidence="2 3">FFPRI411160</strain>
    </source>
</reference>
<keyword evidence="3" id="KW-1185">Reference proteome</keyword>
<feature type="compositionally biased region" description="Pro residues" evidence="1">
    <location>
        <begin position="70"/>
        <end position="86"/>
    </location>
</feature>
<sequence length="181" mass="19966">MAANAPNKSLNIHAKEFAPSKSPLQRNVSTNPTRPNASPNTSKVRIPQPPNMKMGYSTAVTRGKQYKKPINPPPTLPKGARPPPPDIKAVSNVYDPSNAQQKQEYIKFWDGTIRCLEQLKRVIAFRASTNNDKDAEYVATLVENCVNVSKSAVLLGMMKAEWAESQEARVAHAILKDSSRV</sequence>
<proteinExistence type="predicted"/>
<feature type="compositionally biased region" description="Polar residues" evidence="1">
    <location>
        <begin position="22"/>
        <end position="43"/>
    </location>
</feature>
<evidence type="ECO:0000256" key="1">
    <source>
        <dbReference type="SAM" id="MobiDB-lite"/>
    </source>
</evidence>
<comment type="caution">
    <text evidence="2">The sequence shown here is derived from an EMBL/GenBank/DDBJ whole genome shotgun (WGS) entry which is preliminary data.</text>
</comment>
<evidence type="ECO:0000313" key="3">
    <source>
        <dbReference type="Proteomes" id="UP000217199"/>
    </source>
</evidence>
<feature type="compositionally biased region" description="Polar residues" evidence="1">
    <location>
        <begin position="1"/>
        <end position="10"/>
    </location>
</feature>